<evidence type="ECO:0000313" key="1">
    <source>
        <dbReference type="EMBL" id="ABQ87030.1"/>
    </source>
</evidence>
<dbReference type="BioCyc" id="MSMI420247:GHWZ-841-MONOMER"/>
<accession>A5ULF2</accession>
<dbReference type="EnsemblBacteria" id="ABQ87030">
    <property type="protein sequence ID" value="ABQ87030"/>
    <property type="gene ID" value="Msm_0825"/>
</dbReference>
<protein>
    <submittedName>
        <fullName evidence="1">Adenosylcobinamide amidohydrolase, CbiZ</fullName>
    </submittedName>
</protein>
<dbReference type="PATRIC" id="fig|420247.28.peg.822"/>
<dbReference type="eggNOG" id="arCOG01870">
    <property type="taxonomic scope" value="Archaea"/>
</dbReference>
<reference evidence="1 2" key="1">
    <citation type="journal article" date="2007" name="Proc. Natl. Acad. Sci. U.S.A.">
        <title>Genomic and metabolic adaptations of Methanobrevibacter smithii to the human gut.</title>
        <authorList>
            <person name="Samuel B.S."/>
            <person name="Hansen E.E."/>
            <person name="Manchester J.K."/>
            <person name="Coutinho P.M."/>
            <person name="Henrissat B."/>
            <person name="Fulton R."/>
            <person name="Latreille P."/>
            <person name="Kim K."/>
            <person name="Wilson R.K."/>
            <person name="Gordon J.I."/>
        </authorList>
    </citation>
    <scope>NUCLEOTIDE SEQUENCE [LARGE SCALE GENOMIC DNA]</scope>
    <source>
        <strain evidence="2">ATCC 35061 / DSM 861 / OCM 144 / PS</strain>
    </source>
</reference>
<keyword evidence="2" id="KW-1185">Reference proteome</keyword>
<dbReference type="Pfam" id="PF01955">
    <property type="entry name" value="CbiZ"/>
    <property type="match status" value="1"/>
</dbReference>
<keyword evidence="1" id="KW-0378">Hydrolase</keyword>
<sequence length="340" mass="37819">MQAKRLIFKNSTGDRAYICENSIVVEFGVCRNGISTSDLNGGYKKDFKTAFNHYLSQENIDFLENHSINDYLLRQSEILGIDSDFTTGLLTSAQMENACVVTKHYKNLEVSAITTAGVRVNASRAGDSASYYEENGEFHFDVGTINIIVLTNVSLEPGTLANGLVTATEAKTVALNNLRIPSQFSNGFATGTGTDGIAIFSNMESKNRLSNAGKHSKLGELIAKCVIESISEAIKRQVWITKESQCSVLARLRRYDLDINEFYSNIGDDKEEFIKSLQEAARKQENVALTTSILHLIDEVENDLLDKKVAYNLAASILENNCKDYCIQKLLEFWINKFLS</sequence>
<dbReference type="InterPro" id="IPR052209">
    <property type="entry name" value="CbiZ"/>
</dbReference>
<dbReference type="GO" id="GO:0016787">
    <property type="term" value="F:hydrolase activity"/>
    <property type="evidence" value="ECO:0007669"/>
    <property type="project" value="UniProtKB-KW"/>
</dbReference>
<dbReference type="PANTHER" id="PTHR35336:SF5">
    <property type="entry name" value="ADENOSYLCOBINAMIDE AMIDOHYDROLASE"/>
    <property type="match status" value="1"/>
</dbReference>
<organism evidence="1 2">
    <name type="scientific">Methanobrevibacter smithii (strain ATCC 35061 / DSM 861 / OCM 144 / PS)</name>
    <dbReference type="NCBI Taxonomy" id="420247"/>
    <lineage>
        <taxon>Archaea</taxon>
        <taxon>Methanobacteriati</taxon>
        <taxon>Methanobacteriota</taxon>
        <taxon>Methanomada group</taxon>
        <taxon>Methanobacteria</taxon>
        <taxon>Methanobacteriales</taxon>
        <taxon>Methanobacteriaceae</taxon>
        <taxon>Methanobrevibacter</taxon>
    </lineage>
</organism>
<dbReference type="InterPro" id="IPR002808">
    <property type="entry name" value="AdoCbi_amidolase"/>
</dbReference>
<dbReference type="HOGENOM" id="CLU_056334_0_0_2"/>
<dbReference type="STRING" id="420247.Msm_0825"/>
<proteinExistence type="predicted"/>
<dbReference type="KEGG" id="msi:Msm_0825"/>
<dbReference type="EMBL" id="CP000678">
    <property type="protein sequence ID" value="ABQ87030.1"/>
    <property type="molecule type" value="Genomic_DNA"/>
</dbReference>
<dbReference type="Proteomes" id="UP000001992">
    <property type="component" value="Chromosome"/>
</dbReference>
<dbReference type="PANTHER" id="PTHR35336">
    <property type="entry name" value="ADENOSYLCOBINAMIDE AMIDOHYDROLASE"/>
    <property type="match status" value="1"/>
</dbReference>
<name>A5ULF2_METS3</name>
<dbReference type="GeneID" id="78817456"/>
<dbReference type="RefSeq" id="WP_011954111.1">
    <property type="nucleotide sequence ID" value="NC_009515.1"/>
</dbReference>
<gene>
    <name evidence="1" type="ordered locus">Msm_0825</name>
</gene>
<evidence type="ECO:0000313" key="2">
    <source>
        <dbReference type="Proteomes" id="UP000001992"/>
    </source>
</evidence>
<dbReference type="AlphaFoldDB" id="A5ULF2"/>